<dbReference type="OrthoDB" id="4757095at2759"/>
<organism evidence="2 3">
    <name type="scientific">Periconia digitata</name>
    <dbReference type="NCBI Taxonomy" id="1303443"/>
    <lineage>
        <taxon>Eukaryota</taxon>
        <taxon>Fungi</taxon>
        <taxon>Dikarya</taxon>
        <taxon>Ascomycota</taxon>
        <taxon>Pezizomycotina</taxon>
        <taxon>Dothideomycetes</taxon>
        <taxon>Pleosporomycetidae</taxon>
        <taxon>Pleosporales</taxon>
        <taxon>Massarineae</taxon>
        <taxon>Periconiaceae</taxon>
        <taxon>Periconia</taxon>
    </lineage>
</organism>
<evidence type="ECO:0000313" key="3">
    <source>
        <dbReference type="Proteomes" id="UP001152607"/>
    </source>
</evidence>
<dbReference type="Pfam" id="PF24864">
    <property type="entry name" value="DUF7730"/>
    <property type="match status" value="1"/>
</dbReference>
<reference evidence="2" key="1">
    <citation type="submission" date="2023-01" db="EMBL/GenBank/DDBJ databases">
        <authorList>
            <person name="Van Ghelder C."/>
            <person name="Rancurel C."/>
        </authorList>
    </citation>
    <scope>NUCLEOTIDE SEQUENCE</scope>
    <source>
        <strain evidence="2">CNCM I-4278</strain>
    </source>
</reference>
<sequence length="315" mass="36798">MILSKLRFKPVQMSEYSMSRQRQQHEEGIPIPIEQRVPQHTEGLSNGGFSPQVQSILFNRLHTELRLMIWRWAIGDQKIHIVSKYRRLGHVVCNEEYWEQIRSERPNLRASSYMFVYGSLPTTKQLADWSMNDLLVVCRKVYDEAISILYQNNTFVFWDLRTITIFRDGIRPQRWESIRTVNIYAMTYREDDNAAAVHVRSRLECIHWPRSCCALLSLPNLRSLRIFIGDAHYFEGEDSNEGEWRGGYQGAVPALMHLVGIGANCEITFPEKEAKQRQNKWGLRGIKGEEGGRLEHQLQEGGIKCRVYSGDDFFW</sequence>
<comment type="caution">
    <text evidence="2">The sequence shown here is derived from an EMBL/GenBank/DDBJ whole genome shotgun (WGS) entry which is preliminary data.</text>
</comment>
<evidence type="ECO:0000259" key="1">
    <source>
        <dbReference type="Pfam" id="PF24864"/>
    </source>
</evidence>
<name>A0A9W4UDR3_9PLEO</name>
<accession>A0A9W4UDR3</accession>
<dbReference type="PANTHER" id="PTHR38790">
    <property type="entry name" value="2EXR DOMAIN-CONTAINING PROTEIN-RELATED"/>
    <property type="match status" value="1"/>
</dbReference>
<evidence type="ECO:0000313" key="2">
    <source>
        <dbReference type="EMBL" id="CAI6333041.1"/>
    </source>
</evidence>
<dbReference type="EMBL" id="CAOQHR010000004">
    <property type="protein sequence ID" value="CAI6333041.1"/>
    <property type="molecule type" value="Genomic_DNA"/>
</dbReference>
<dbReference type="InterPro" id="IPR056632">
    <property type="entry name" value="DUF7730"/>
</dbReference>
<keyword evidence="3" id="KW-1185">Reference proteome</keyword>
<protein>
    <recommendedName>
        <fullName evidence="1">DUF7730 domain-containing protein</fullName>
    </recommendedName>
</protein>
<feature type="domain" description="DUF7730" evidence="1">
    <location>
        <begin position="51"/>
        <end position="230"/>
    </location>
</feature>
<dbReference type="Proteomes" id="UP001152607">
    <property type="component" value="Unassembled WGS sequence"/>
</dbReference>
<proteinExistence type="predicted"/>
<gene>
    <name evidence="2" type="ORF">PDIGIT_LOCUS6076</name>
</gene>
<dbReference type="AlphaFoldDB" id="A0A9W4UDR3"/>